<keyword evidence="2" id="KW-1185">Reference proteome</keyword>
<gene>
    <name evidence="1" type="ORF">RGQ29_007486</name>
</gene>
<reference evidence="1 2" key="1">
    <citation type="journal article" date="2023" name="G3 (Bethesda)">
        <title>A haplotype-resolved chromosome-scale genome for Quercus rubra L. provides insights into the genetics of adaptive traits for red oak species.</title>
        <authorList>
            <person name="Kapoor B."/>
            <person name="Jenkins J."/>
            <person name="Schmutz J."/>
            <person name="Zhebentyayeva T."/>
            <person name="Kuelheim C."/>
            <person name="Coggeshall M."/>
            <person name="Heim C."/>
            <person name="Lasky J.R."/>
            <person name="Leites L."/>
            <person name="Islam-Faridi N."/>
            <person name="Romero-Severson J."/>
            <person name="DeLeo V.L."/>
            <person name="Lucas S.M."/>
            <person name="Lazic D."/>
            <person name="Gailing O."/>
            <person name="Carlson J."/>
            <person name="Staton M."/>
        </authorList>
    </citation>
    <scope>NUCLEOTIDE SEQUENCE [LARGE SCALE GENOMIC DNA]</scope>
    <source>
        <strain evidence="1">Pseudo-F2</strain>
    </source>
</reference>
<organism evidence="1 2">
    <name type="scientific">Quercus rubra</name>
    <name type="common">Northern red oak</name>
    <name type="synonym">Quercus borealis</name>
    <dbReference type="NCBI Taxonomy" id="3512"/>
    <lineage>
        <taxon>Eukaryota</taxon>
        <taxon>Viridiplantae</taxon>
        <taxon>Streptophyta</taxon>
        <taxon>Embryophyta</taxon>
        <taxon>Tracheophyta</taxon>
        <taxon>Spermatophyta</taxon>
        <taxon>Magnoliopsida</taxon>
        <taxon>eudicotyledons</taxon>
        <taxon>Gunneridae</taxon>
        <taxon>Pentapetalae</taxon>
        <taxon>rosids</taxon>
        <taxon>fabids</taxon>
        <taxon>Fagales</taxon>
        <taxon>Fagaceae</taxon>
        <taxon>Quercus</taxon>
    </lineage>
</organism>
<accession>A0AAN7DXK6</accession>
<evidence type="ECO:0000313" key="1">
    <source>
        <dbReference type="EMBL" id="KAK4557737.1"/>
    </source>
</evidence>
<protein>
    <submittedName>
        <fullName evidence="1">Uncharacterized protein</fullName>
    </submittedName>
</protein>
<dbReference type="EMBL" id="JAXUIC010000012">
    <property type="protein sequence ID" value="KAK4557737.1"/>
    <property type="molecule type" value="Genomic_DNA"/>
</dbReference>
<proteinExistence type="predicted"/>
<dbReference type="AlphaFoldDB" id="A0AAN7DXK6"/>
<name>A0AAN7DXK6_QUERU</name>
<dbReference type="Proteomes" id="UP001324115">
    <property type="component" value="Unassembled WGS sequence"/>
</dbReference>
<evidence type="ECO:0000313" key="2">
    <source>
        <dbReference type="Proteomes" id="UP001324115"/>
    </source>
</evidence>
<comment type="caution">
    <text evidence="1">The sequence shown here is derived from an EMBL/GenBank/DDBJ whole genome shotgun (WGS) entry which is preliminary data.</text>
</comment>
<sequence length="67" mass="7820">MVPEWVEENSTLSSIKEIYGSGTNLPMTIIVNSVCELRKVLYIRGKAFCSWYWSVSRQRLRQRGRVP</sequence>